<comment type="caution">
    <text evidence="1">The sequence shown here is derived from an EMBL/GenBank/DDBJ whole genome shotgun (WGS) entry which is preliminary data.</text>
</comment>
<gene>
    <name evidence="1" type="ORF">HNP21_001643</name>
</gene>
<dbReference type="Proteomes" id="UP000543174">
    <property type="component" value="Unassembled WGS sequence"/>
</dbReference>
<proteinExistence type="predicted"/>
<dbReference type="RefSeq" id="WP_259394312.1">
    <property type="nucleotide sequence ID" value="NZ_JACJHT010000001.1"/>
</dbReference>
<name>A0A7W3RE60_PRIAR</name>
<evidence type="ECO:0000313" key="2">
    <source>
        <dbReference type="Proteomes" id="UP000543174"/>
    </source>
</evidence>
<sequence length="59" mass="6950">MKEELVYIGKKIIEHKYNLSEKLAERLDATHPLSTEELKEKKNFEVASVHYGVFWKSTI</sequence>
<accession>A0A7W3RE60</accession>
<dbReference type="EMBL" id="JACJHT010000001">
    <property type="protein sequence ID" value="MBA9038554.1"/>
    <property type="molecule type" value="Genomic_DNA"/>
</dbReference>
<evidence type="ECO:0000313" key="1">
    <source>
        <dbReference type="EMBL" id="MBA9038554.1"/>
    </source>
</evidence>
<keyword evidence="2" id="KW-1185">Reference proteome</keyword>
<protein>
    <submittedName>
        <fullName evidence="1">RsbT co-antagonist protein RsbR</fullName>
    </submittedName>
</protein>
<reference evidence="1" key="1">
    <citation type="submission" date="2020-08" db="EMBL/GenBank/DDBJ databases">
        <title>Functional genomics of gut bacteria from endangered species of beetles.</title>
        <authorList>
            <person name="Carlos-Shanley C."/>
        </authorList>
    </citation>
    <scope>NUCLEOTIDE SEQUENCE [LARGE SCALE GENOMIC DNA]</scope>
    <source>
        <strain evidence="1">S00060</strain>
    </source>
</reference>
<organism evidence="1 2">
    <name type="scientific">Priestia aryabhattai</name>
    <name type="common">Bacillus aryabhattai</name>
    <dbReference type="NCBI Taxonomy" id="412384"/>
    <lineage>
        <taxon>Bacteria</taxon>
        <taxon>Bacillati</taxon>
        <taxon>Bacillota</taxon>
        <taxon>Bacilli</taxon>
        <taxon>Bacillales</taxon>
        <taxon>Bacillaceae</taxon>
        <taxon>Priestia</taxon>
    </lineage>
</organism>
<dbReference type="AlphaFoldDB" id="A0A7W3RE60"/>